<evidence type="ECO:0000256" key="2">
    <source>
        <dbReference type="ARBA" id="ARBA00022803"/>
    </source>
</evidence>
<reference evidence="4 5" key="1">
    <citation type="submission" date="2014-02" db="EMBL/GenBank/DDBJ databases">
        <title>Whole genome sequence of Sphingobium chlorophenolicum NBRC 16172.</title>
        <authorList>
            <person name="Gan H.M."/>
            <person name="Gan H.Y."/>
            <person name="Chew T.H."/>
            <person name="Savka M.A."/>
        </authorList>
    </citation>
    <scope>NUCLEOTIDE SEQUENCE [LARGE SCALE GENOMIC DNA]</scope>
    <source>
        <strain evidence="4 5">NBRC 16172</strain>
    </source>
</reference>
<dbReference type="PROSITE" id="PS50005">
    <property type="entry name" value="TPR"/>
    <property type="match status" value="1"/>
</dbReference>
<dbReference type="PANTHER" id="PTHR44858">
    <property type="entry name" value="TETRATRICOPEPTIDE REPEAT PROTEIN 6"/>
    <property type="match status" value="1"/>
</dbReference>
<dbReference type="SMART" id="SM00028">
    <property type="entry name" value="TPR"/>
    <property type="match status" value="4"/>
</dbReference>
<keyword evidence="1" id="KW-0677">Repeat</keyword>
<dbReference type="eggNOG" id="COG0457">
    <property type="taxonomic scope" value="Bacteria"/>
</dbReference>
<dbReference type="InterPro" id="IPR019734">
    <property type="entry name" value="TPR_rpt"/>
</dbReference>
<dbReference type="SUPFAM" id="SSF48452">
    <property type="entry name" value="TPR-like"/>
    <property type="match status" value="1"/>
</dbReference>
<dbReference type="Proteomes" id="UP000028411">
    <property type="component" value="Unassembled WGS sequence"/>
</dbReference>
<dbReference type="PANTHER" id="PTHR44858:SF1">
    <property type="entry name" value="UDP-N-ACETYLGLUCOSAMINE--PEPTIDE N-ACETYLGLUCOSAMINYLTRANSFERASE SPINDLY-RELATED"/>
    <property type="match status" value="1"/>
</dbReference>
<evidence type="ECO:0000313" key="4">
    <source>
        <dbReference type="EMBL" id="KEQ54170.1"/>
    </source>
</evidence>
<dbReference type="Pfam" id="PF13432">
    <property type="entry name" value="TPR_16"/>
    <property type="match status" value="2"/>
</dbReference>
<dbReference type="InterPro" id="IPR050498">
    <property type="entry name" value="Ycf3"/>
</dbReference>
<evidence type="ECO:0000256" key="1">
    <source>
        <dbReference type="ARBA" id="ARBA00022737"/>
    </source>
</evidence>
<dbReference type="PATRIC" id="fig|46429.4.peg.1421"/>
<organism evidence="4 5">
    <name type="scientific">Sphingobium chlorophenolicum</name>
    <dbReference type="NCBI Taxonomy" id="46429"/>
    <lineage>
        <taxon>Bacteria</taxon>
        <taxon>Pseudomonadati</taxon>
        <taxon>Pseudomonadota</taxon>
        <taxon>Alphaproteobacteria</taxon>
        <taxon>Sphingomonadales</taxon>
        <taxon>Sphingomonadaceae</taxon>
        <taxon>Sphingobium</taxon>
    </lineage>
</organism>
<keyword evidence="2 3" id="KW-0802">TPR repeat</keyword>
<name>A0A081RG47_SPHCR</name>
<dbReference type="Pfam" id="PF13174">
    <property type="entry name" value="TPR_6"/>
    <property type="match status" value="1"/>
</dbReference>
<comment type="caution">
    <text evidence="4">The sequence shown here is derived from an EMBL/GenBank/DDBJ whole genome shotgun (WGS) entry which is preliminary data.</text>
</comment>
<feature type="repeat" description="TPR" evidence="3">
    <location>
        <begin position="178"/>
        <end position="211"/>
    </location>
</feature>
<accession>A0A081RG47</accession>
<proteinExistence type="predicted"/>
<dbReference type="InterPro" id="IPR011990">
    <property type="entry name" value="TPR-like_helical_dom_sf"/>
</dbReference>
<evidence type="ECO:0000256" key="3">
    <source>
        <dbReference type="PROSITE-ProRule" id="PRU00339"/>
    </source>
</evidence>
<dbReference type="Gene3D" id="1.25.40.10">
    <property type="entry name" value="Tetratricopeptide repeat domain"/>
    <property type="match status" value="1"/>
</dbReference>
<evidence type="ECO:0000313" key="5">
    <source>
        <dbReference type="Proteomes" id="UP000028411"/>
    </source>
</evidence>
<gene>
    <name evidence="4" type="ORF">BV95_01458</name>
</gene>
<dbReference type="EMBL" id="JFHR01000012">
    <property type="protein sequence ID" value="KEQ54170.1"/>
    <property type="molecule type" value="Genomic_DNA"/>
</dbReference>
<sequence>MEKHHASGRAEGRAGVIWALLLSAAVPQAAAVPALPPSPPLDYARLVDEAIDGGRIIQAEAMLTQWRGQARTEDSQPIEIATARMALEKRRDEEAMTRFTALRQSGVKNCRVDEGQGIALLRLGRSQEALEPLRRAVDVCPDRWRAWNGLGVAYDQAQSWALSAAAYERAFQLTDKPAQILNNYGLSLLKQGKADKAAVIFDRARESAPDDVRIITNGDTAYVMSGQDIHRRPADTADEWGRRLSNAGQVAMRMGDLPRAQAYLSRAVTEADGFVPDAADALAAMGSAGK</sequence>
<protein>
    <submittedName>
        <fullName evidence="4">Tetratricopeptide TPR_2 repeat-containing protein</fullName>
    </submittedName>
</protein>
<dbReference type="AlphaFoldDB" id="A0A081RG47"/>
<dbReference type="RefSeq" id="WP_234703115.1">
    <property type="nucleotide sequence ID" value="NZ_JFHR01000012.1"/>
</dbReference>